<dbReference type="InterPro" id="IPR000182">
    <property type="entry name" value="GNAT_dom"/>
</dbReference>
<dbReference type="RefSeq" id="WP_252808777.1">
    <property type="nucleotide sequence ID" value="NZ_BAAABM010000016.1"/>
</dbReference>
<dbReference type="Pfam" id="PF00583">
    <property type="entry name" value="Acetyltransf_1"/>
    <property type="match status" value="1"/>
</dbReference>
<dbReference type="InterPro" id="IPR051908">
    <property type="entry name" value="Ribosomal_N-acetyltransferase"/>
</dbReference>
<dbReference type="Proteomes" id="UP001501822">
    <property type="component" value="Unassembled WGS sequence"/>
</dbReference>
<evidence type="ECO:0000259" key="1">
    <source>
        <dbReference type="PROSITE" id="PS51186"/>
    </source>
</evidence>
<keyword evidence="3" id="KW-1185">Reference proteome</keyword>
<dbReference type="SUPFAM" id="SSF55729">
    <property type="entry name" value="Acyl-CoA N-acyltransferases (Nat)"/>
    <property type="match status" value="2"/>
</dbReference>
<reference evidence="2 3" key="1">
    <citation type="journal article" date="2019" name="Int. J. Syst. Evol. Microbiol.">
        <title>The Global Catalogue of Microorganisms (GCM) 10K type strain sequencing project: providing services to taxonomists for standard genome sequencing and annotation.</title>
        <authorList>
            <consortium name="The Broad Institute Genomics Platform"/>
            <consortium name="The Broad Institute Genome Sequencing Center for Infectious Disease"/>
            <person name="Wu L."/>
            <person name="Ma J."/>
        </authorList>
    </citation>
    <scope>NUCLEOTIDE SEQUENCE [LARGE SCALE GENOMIC DNA]</scope>
    <source>
        <strain evidence="2 3">JCM 3146</strain>
    </source>
</reference>
<protein>
    <recommendedName>
        <fullName evidence="1">N-acetyltransferase domain-containing protein</fullName>
    </recommendedName>
</protein>
<dbReference type="EMBL" id="BAAABM010000016">
    <property type="protein sequence ID" value="GAA0332771.1"/>
    <property type="molecule type" value="Genomic_DNA"/>
</dbReference>
<evidence type="ECO:0000313" key="3">
    <source>
        <dbReference type="Proteomes" id="UP001501822"/>
    </source>
</evidence>
<name>A0ABN0WCG2_9ACTN</name>
<feature type="domain" description="N-acetyltransferase" evidence="1">
    <location>
        <begin position="1"/>
        <end position="123"/>
    </location>
</feature>
<feature type="domain" description="N-acetyltransferase" evidence="1">
    <location>
        <begin position="145"/>
        <end position="306"/>
    </location>
</feature>
<proteinExistence type="predicted"/>
<dbReference type="PROSITE" id="PS51186">
    <property type="entry name" value="GNAT"/>
    <property type="match status" value="2"/>
</dbReference>
<comment type="caution">
    <text evidence="2">The sequence shown here is derived from an EMBL/GenBank/DDBJ whole genome shotgun (WGS) entry which is preliminary data.</text>
</comment>
<dbReference type="PANTHER" id="PTHR43441:SF10">
    <property type="entry name" value="ACETYLTRANSFERASE"/>
    <property type="match status" value="1"/>
</dbReference>
<accession>A0ABN0WCG2</accession>
<dbReference type="PANTHER" id="PTHR43441">
    <property type="entry name" value="RIBOSOMAL-PROTEIN-SERINE ACETYLTRANSFERASE"/>
    <property type="match status" value="1"/>
</dbReference>
<dbReference type="Pfam" id="PF13302">
    <property type="entry name" value="Acetyltransf_3"/>
    <property type="match status" value="1"/>
</dbReference>
<dbReference type="CDD" id="cd04301">
    <property type="entry name" value="NAT_SF"/>
    <property type="match status" value="1"/>
</dbReference>
<organism evidence="2 3">
    <name type="scientific">Actinoallomurus spadix</name>
    <dbReference type="NCBI Taxonomy" id="79912"/>
    <lineage>
        <taxon>Bacteria</taxon>
        <taxon>Bacillati</taxon>
        <taxon>Actinomycetota</taxon>
        <taxon>Actinomycetes</taxon>
        <taxon>Streptosporangiales</taxon>
        <taxon>Thermomonosporaceae</taxon>
        <taxon>Actinoallomurus</taxon>
    </lineage>
</organism>
<sequence>MILRTATAEEAARLAPYLPVTHAVLDGDRLAGGLSLIETRPGVREVGVWVIPEERRRGVASKALRTLTQRAEERLEMVTDVADTVSQRVALNAGFTRESVRRGSGPEGGGRPDEVVWAWLPGDPPGPAARPLPDLRDGELRDGEVTLRPLGPADADDLWALMNLPDVRHRSVFTHERPRAEVVRRCERAASEWLAGHRADFAIRVGDAFAGDIGLYYEAWSRQAMIGYSMLPEFRGRGVATRAVRLVGAWAFEIGVQRLVAGTMTDNTASQRVLEKAGFVRESVQRSRFDRPDGTRVDDVLHVLLP</sequence>
<dbReference type="InterPro" id="IPR016181">
    <property type="entry name" value="Acyl_CoA_acyltransferase"/>
</dbReference>
<gene>
    <name evidence="2" type="ORF">GCM10010151_23220</name>
</gene>
<evidence type="ECO:0000313" key="2">
    <source>
        <dbReference type="EMBL" id="GAA0332771.1"/>
    </source>
</evidence>
<dbReference type="Gene3D" id="3.40.630.30">
    <property type="match status" value="2"/>
</dbReference>